<dbReference type="Pfam" id="PF18926">
    <property type="entry name" value="DUF5676"/>
    <property type="match status" value="1"/>
</dbReference>
<name>A0AAW3ZIW6_9GAMM</name>
<keyword evidence="1" id="KW-0472">Membrane</keyword>
<evidence type="ECO:0000313" key="2">
    <source>
        <dbReference type="EMBL" id="MBD8524411.1"/>
    </source>
</evidence>
<organism evidence="2 3">
    <name type="scientific">Pseudomarimonas arenosa</name>
    <dbReference type="NCBI Taxonomy" id="2774145"/>
    <lineage>
        <taxon>Bacteria</taxon>
        <taxon>Pseudomonadati</taxon>
        <taxon>Pseudomonadota</taxon>
        <taxon>Gammaproteobacteria</taxon>
        <taxon>Lysobacterales</taxon>
        <taxon>Lysobacteraceae</taxon>
        <taxon>Pseudomarimonas</taxon>
    </lineage>
</organism>
<sequence length="84" mass="8882">MKLIPSKFGLSCAFTAALLWLACSVLVAMLPAAMLSLSGDMFHMQLSAMGWHLTWTGVLIGLIAWSIVAGLTGATLAAIYNRLA</sequence>
<evidence type="ECO:0000313" key="3">
    <source>
        <dbReference type="Proteomes" id="UP000613768"/>
    </source>
</evidence>
<keyword evidence="1" id="KW-1133">Transmembrane helix</keyword>
<dbReference type="AlphaFoldDB" id="A0AAW3ZIW6"/>
<keyword evidence="3" id="KW-1185">Reference proteome</keyword>
<protein>
    <submittedName>
        <fullName evidence="2">Uncharacterized protein</fullName>
    </submittedName>
</protein>
<comment type="caution">
    <text evidence="2">The sequence shown here is derived from an EMBL/GenBank/DDBJ whole genome shotgun (WGS) entry which is preliminary data.</text>
</comment>
<keyword evidence="1" id="KW-0812">Transmembrane</keyword>
<dbReference type="InterPro" id="IPR044020">
    <property type="entry name" value="DUF5676"/>
</dbReference>
<dbReference type="EMBL" id="JACYTR010000002">
    <property type="protein sequence ID" value="MBD8524411.1"/>
    <property type="molecule type" value="Genomic_DNA"/>
</dbReference>
<feature type="transmembrane region" description="Helical" evidence="1">
    <location>
        <begin position="54"/>
        <end position="80"/>
    </location>
</feature>
<proteinExistence type="predicted"/>
<reference evidence="2 3" key="1">
    <citation type="submission" date="2020-09" db="EMBL/GenBank/DDBJ databases">
        <title>Pseudoxanthomonas sp. CAU 1598 isolated from sand of Yaerae Beach.</title>
        <authorList>
            <person name="Kim W."/>
        </authorList>
    </citation>
    <scope>NUCLEOTIDE SEQUENCE [LARGE SCALE GENOMIC DNA]</scope>
    <source>
        <strain evidence="2 3">CAU 1598</strain>
    </source>
</reference>
<accession>A0AAW3ZIW6</accession>
<gene>
    <name evidence="2" type="ORF">IFO71_01535</name>
</gene>
<evidence type="ECO:0000256" key="1">
    <source>
        <dbReference type="SAM" id="Phobius"/>
    </source>
</evidence>
<dbReference type="RefSeq" id="WP_192027757.1">
    <property type="nucleotide sequence ID" value="NZ_JACYTR010000002.1"/>
</dbReference>
<dbReference type="PROSITE" id="PS51257">
    <property type="entry name" value="PROKAR_LIPOPROTEIN"/>
    <property type="match status" value="1"/>
</dbReference>
<dbReference type="Proteomes" id="UP000613768">
    <property type="component" value="Unassembled WGS sequence"/>
</dbReference>